<dbReference type="SUPFAM" id="SSF102405">
    <property type="entry name" value="MCP/YpsA-like"/>
    <property type="match status" value="1"/>
</dbReference>
<dbReference type="EMBL" id="BOOI01000046">
    <property type="protein sequence ID" value="GIH86430.1"/>
    <property type="molecule type" value="Genomic_DNA"/>
</dbReference>
<gene>
    <name evidence="1" type="ORF">Pro02_48380</name>
</gene>
<accession>A0A8J3S419</accession>
<dbReference type="RefSeq" id="WP_189243003.1">
    <property type="nucleotide sequence ID" value="NZ_BMQP01000026.1"/>
</dbReference>
<protein>
    <recommendedName>
        <fullName evidence="3">DNA transporter</fullName>
    </recommendedName>
</protein>
<dbReference type="PANTHER" id="PTHR43393">
    <property type="entry name" value="CYTOKININ RIBOSIDE 5'-MONOPHOSPHATE PHOSPHORIBOHYDROLASE"/>
    <property type="match status" value="1"/>
</dbReference>
<dbReference type="AlphaFoldDB" id="A0A8J3S419"/>
<reference evidence="1" key="1">
    <citation type="submission" date="2021-01" db="EMBL/GenBank/DDBJ databases">
        <title>Whole genome shotgun sequence of Planobispora rosea NBRC 15558.</title>
        <authorList>
            <person name="Komaki H."/>
            <person name="Tamura T."/>
        </authorList>
    </citation>
    <scope>NUCLEOTIDE SEQUENCE</scope>
    <source>
        <strain evidence="1">NBRC 15558</strain>
    </source>
</reference>
<evidence type="ECO:0000313" key="1">
    <source>
        <dbReference type="EMBL" id="GIH86430.1"/>
    </source>
</evidence>
<comment type="caution">
    <text evidence="1">The sequence shown here is derived from an EMBL/GenBank/DDBJ whole genome shotgun (WGS) entry which is preliminary data.</text>
</comment>
<organism evidence="1 2">
    <name type="scientific">Planobispora rosea</name>
    <dbReference type="NCBI Taxonomy" id="35762"/>
    <lineage>
        <taxon>Bacteria</taxon>
        <taxon>Bacillati</taxon>
        <taxon>Actinomycetota</taxon>
        <taxon>Actinomycetes</taxon>
        <taxon>Streptosporangiales</taxon>
        <taxon>Streptosporangiaceae</taxon>
        <taxon>Planobispora</taxon>
    </lineage>
</organism>
<dbReference type="InterPro" id="IPR041164">
    <property type="entry name" value="LDcluster4"/>
</dbReference>
<evidence type="ECO:0008006" key="3">
    <source>
        <dbReference type="Google" id="ProtNLM"/>
    </source>
</evidence>
<dbReference type="Proteomes" id="UP000655044">
    <property type="component" value="Unassembled WGS sequence"/>
</dbReference>
<sequence length="184" mass="19305">MSSFSRRAAFFGGVIPGAGEEDLARAAGAILARAGYQLLHGGYNGAMEAAAAGAAAHGAPITAITLAGKAEWGPLNPYVTATFYASDQGSRLNAFLEHTDLVIAMGGGVGTLHELTAALWYAGNIRSIPVWLLGPSACRLEAFLRTEHWLIETPTRPLGFLRTVPDAGALEADLAALTTSQRWR</sequence>
<dbReference type="Gene3D" id="3.40.50.450">
    <property type="match status" value="1"/>
</dbReference>
<dbReference type="GO" id="GO:0005829">
    <property type="term" value="C:cytosol"/>
    <property type="evidence" value="ECO:0007669"/>
    <property type="project" value="TreeGrafter"/>
</dbReference>
<dbReference type="InterPro" id="IPR052341">
    <property type="entry name" value="LOG_family_nucleotidases"/>
</dbReference>
<evidence type="ECO:0000313" key="2">
    <source>
        <dbReference type="Proteomes" id="UP000655044"/>
    </source>
</evidence>
<keyword evidence="2" id="KW-1185">Reference proteome</keyword>
<proteinExistence type="predicted"/>
<dbReference type="Pfam" id="PF18306">
    <property type="entry name" value="LDcluster4"/>
    <property type="match status" value="1"/>
</dbReference>
<dbReference type="PANTHER" id="PTHR43393:SF3">
    <property type="entry name" value="LYSINE DECARBOXYLASE-LIKE PROTEIN"/>
    <property type="match status" value="1"/>
</dbReference>
<name>A0A8J3S419_PLARO</name>